<gene>
    <name evidence="8" type="ORF">FRACYDRAFT_245571</name>
</gene>
<keyword evidence="9" id="KW-1185">Reference proteome</keyword>
<dbReference type="InParanoid" id="A0A1E7F075"/>
<dbReference type="GO" id="GO:0005737">
    <property type="term" value="C:cytoplasm"/>
    <property type="evidence" value="ECO:0007669"/>
    <property type="project" value="UniProtKB-SubCell"/>
</dbReference>
<evidence type="ECO:0000256" key="1">
    <source>
        <dbReference type="ARBA" id="ARBA00004123"/>
    </source>
</evidence>
<proteinExistence type="inferred from homology"/>
<evidence type="ECO:0000256" key="4">
    <source>
        <dbReference type="ARBA" id="ARBA00022448"/>
    </source>
</evidence>
<dbReference type="EMBL" id="KV784367">
    <property type="protein sequence ID" value="OEU11516.1"/>
    <property type="molecule type" value="Genomic_DNA"/>
</dbReference>
<dbReference type="GO" id="GO:0005049">
    <property type="term" value="F:nuclear export signal receptor activity"/>
    <property type="evidence" value="ECO:0007669"/>
    <property type="project" value="InterPro"/>
</dbReference>
<dbReference type="GO" id="GO:0006611">
    <property type="term" value="P:protein export from nucleus"/>
    <property type="evidence" value="ECO:0007669"/>
    <property type="project" value="TreeGrafter"/>
</dbReference>
<dbReference type="PANTHER" id="PTHR12596:SF1">
    <property type="entry name" value="EXPORTIN-4"/>
    <property type="match status" value="1"/>
</dbReference>
<dbReference type="OrthoDB" id="39965at2759"/>
<reference evidence="8 9" key="1">
    <citation type="submission" date="2016-09" db="EMBL/GenBank/DDBJ databases">
        <title>Extensive genetic diversity and differential bi-allelic expression allows diatom success in the polar Southern Ocean.</title>
        <authorList>
            <consortium name="DOE Joint Genome Institute"/>
            <person name="Mock T."/>
            <person name="Otillar R.P."/>
            <person name="Strauss J."/>
            <person name="Dupont C."/>
            <person name="Frickenhaus S."/>
            <person name="Maumus F."/>
            <person name="Mcmullan M."/>
            <person name="Sanges R."/>
            <person name="Schmutz J."/>
            <person name="Toseland A."/>
            <person name="Valas R."/>
            <person name="Veluchamy A."/>
            <person name="Ward B.J."/>
            <person name="Allen A."/>
            <person name="Barry K."/>
            <person name="Falciatore A."/>
            <person name="Ferrante M."/>
            <person name="Fortunato A.E."/>
            <person name="Gloeckner G."/>
            <person name="Gruber A."/>
            <person name="Hipkin R."/>
            <person name="Janech M."/>
            <person name="Kroth P."/>
            <person name="Leese F."/>
            <person name="Lindquist E."/>
            <person name="Lyon B.R."/>
            <person name="Martin J."/>
            <person name="Mayer C."/>
            <person name="Parker M."/>
            <person name="Quesneville H."/>
            <person name="Raymond J."/>
            <person name="Uhlig C."/>
            <person name="Valentin K.U."/>
            <person name="Worden A.Z."/>
            <person name="Armbrust E.V."/>
            <person name="Bowler C."/>
            <person name="Green B."/>
            <person name="Moulton V."/>
            <person name="Van Oosterhout C."/>
            <person name="Grigoriev I."/>
        </authorList>
    </citation>
    <scope>NUCLEOTIDE SEQUENCE [LARGE SCALE GENOMIC DNA]</scope>
    <source>
        <strain evidence="8 9">CCMP1102</strain>
    </source>
</reference>
<evidence type="ECO:0000256" key="6">
    <source>
        <dbReference type="ARBA" id="ARBA00022927"/>
    </source>
</evidence>
<evidence type="ECO:0000313" key="8">
    <source>
        <dbReference type="EMBL" id="OEU11516.1"/>
    </source>
</evidence>
<protein>
    <recommendedName>
        <fullName evidence="10">Exportin-1/Importin-beta-like domain-containing protein</fullName>
    </recommendedName>
</protein>
<dbReference type="InterPro" id="IPR044189">
    <property type="entry name" value="XPO4/7-like"/>
</dbReference>
<dbReference type="KEGG" id="fcy:FRACYDRAFT_245571"/>
<keyword evidence="5" id="KW-0963">Cytoplasm</keyword>
<evidence type="ECO:0000313" key="9">
    <source>
        <dbReference type="Proteomes" id="UP000095751"/>
    </source>
</evidence>
<comment type="similarity">
    <text evidence="3">Belongs to the exportin family.</text>
</comment>
<evidence type="ECO:0000256" key="7">
    <source>
        <dbReference type="ARBA" id="ARBA00023242"/>
    </source>
</evidence>
<accession>A0A1E7F075</accession>
<dbReference type="PANTHER" id="PTHR12596">
    <property type="entry name" value="EXPORTIN 4,7-RELATED"/>
    <property type="match status" value="1"/>
</dbReference>
<evidence type="ECO:0000256" key="5">
    <source>
        <dbReference type="ARBA" id="ARBA00022490"/>
    </source>
</evidence>
<evidence type="ECO:0008006" key="10">
    <source>
        <dbReference type="Google" id="ProtNLM"/>
    </source>
</evidence>
<evidence type="ECO:0000256" key="3">
    <source>
        <dbReference type="ARBA" id="ARBA00009466"/>
    </source>
</evidence>
<organism evidence="8 9">
    <name type="scientific">Fragilariopsis cylindrus CCMP1102</name>
    <dbReference type="NCBI Taxonomy" id="635003"/>
    <lineage>
        <taxon>Eukaryota</taxon>
        <taxon>Sar</taxon>
        <taxon>Stramenopiles</taxon>
        <taxon>Ochrophyta</taxon>
        <taxon>Bacillariophyta</taxon>
        <taxon>Bacillariophyceae</taxon>
        <taxon>Bacillariophycidae</taxon>
        <taxon>Bacillariales</taxon>
        <taxon>Bacillariaceae</taxon>
        <taxon>Fragilariopsis</taxon>
    </lineage>
</organism>
<keyword evidence="6" id="KW-0653">Protein transport</keyword>
<dbReference type="Proteomes" id="UP000095751">
    <property type="component" value="Unassembled WGS sequence"/>
</dbReference>
<comment type="subcellular location">
    <subcellularLocation>
        <location evidence="2">Cytoplasm</location>
    </subcellularLocation>
    <subcellularLocation>
        <location evidence="1">Nucleus</location>
    </subcellularLocation>
</comment>
<name>A0A1E7F075_9STRA</name>
<keyword evidence="7" id="KW-0539">Nucleus</keyword>
<evidence type="ECO:0000256" key="2">
    <source>
        <dbReference type="ARBA" id="ARBA00004496"/>
    </source>
</evidence>
<keyword evidence="4" id="KW-0813">Transport</keyword>
<dbReference type="GO" id="GO:0005643">
    <property type="term" value="C:nuclear pore"/>
    <property type="evidence" value="ECO:0007669"/>
    <property type="project" value="TreeGrafter"/>
</dbReference>
<dbReference type="AlphaFoldDB" id="A0A1E7F075"/>
<sequence length="861" mass="96112">MTTPTNATDELRQVLSTPPADWQAANPNMAGNTAVIAHASLQALRDEGDPRYLFLRTIIEINGLVAQQPQSQSQRLVAQQNEELIFHCITGLRHVLLTRWKTFYGPFRRLVRDYFMALGSCCCTNDATAAPIFSRTIRLALYNASTSFWKREWNEDLLQPQSPASINDASNSNITPAEQSLMESIRGQQMQSQSLRIQIPELHGKEDLFRFLDNAMTTPGLEMSSAAGYLNILVGEFAGKSSSQYNMPLEFHKRAHAAYEKEGWLDRSLQMSMKALSQVVVMLNDNNSSSNLEKAKEDLALTVVQLTIDVIGWEFGSNAWDSGGFPTSNGSALVRPPVAWRSVLIQPEFVKAIFLVHSRVVHNTPSPSNDLGHSIRQLILLLASIFGDIFPTPEEQTTFAAFLLEGILHLLTTSTSAIAEQHDEPTQLLDTLSMISRLIVNYKLTILVQLPLMQSLLQGMANIGRYLLQENLKECQSLQGDMEGSEHREWRDEALTLLVEGIVMLCGDPWLLYSGSEDSRKAAQAALATTLGPLYTEFVTCRTKMAYLEETYLMANETDCDEVREEIYAVDLEEEMASLAAVGRLDLQASLSCLTAFFSELVPKIQSLWDAPTTIAVSPEAAGVLEQSRLMTLYIGHLLTDENAGETRVIPDYILLACQDNQPATDAVVSAVQMLQQFAEYQASKIAANPSDERLSPLLAKSFLWFFTRWAPSYILPSVYGSSTTPSTIINAWSTQERAQQSISFIITLCLHYNCYWPQEGQVQENAALMILSLAKTGSKMRLAMVVSPSFRQLVMYFSLTCGIRHSAPREELETTVRTQASKYTNVNMDINMILGFHRLPYEIKGKLLTEVVDRDTASLW</sequence>